<dbReference type="InterPro" id="IPR000594">
    <property type="entry name" value="ThiF_NAD_FAD-bd"/>
</dbReference>
<reference evidence="4" key="1">
    <citation type="journal article" date="2010" name="Environ. Microbiol.">
        <title>The genome of Syntrophomonas wolfei: new insights into syntrophic metabolism and biohydrogen production.</title>
        <authorList>
            <person name="Sieber J.R."/>
            <person name="Sims D.R."/>
            <person name="Han C."/>
            <person name="Kim E."/>
            <person name="Lykidis A."/>
            <person name="Lapidus A.L."/>
            <person name="McDonnald E."/>
            <person name="Rohlin L."/>
            <person name="Culley D.E."/>
            <person name="Gunsalus R."/>
            <person name="McInerney M.J."/>
        </authorList>
    </citation>
    <scope>NUCLEOTIDE SEQUENCE [LARGE SCALE GENOMIC DNA]</scope>
    <source>
        <strain evidence="4">DSM 2245B / Goettingen</strain>
    </source>
</reference>
<dbReference type="HOGENOM" id="CLU_013325_4_1_9"/>
<sequence>MMSDRIFQRTELLIGQEAMETLRVSCMLVIGLGGVGSYAAEAIARCGVGRIILCDPDRVEASNINRQLVALNSTRGELKTEVMSQRLRDINPGLQLKEYPFSYTGESSAEILSEEIHFVLDAIDSLPDKIHLIKTCLHRKIPVISSMGTANRLDPLLLTIADIKDSIICPVARKLRRELRRENIFQGVPVVYSRETPVKTAYSGETRLGSISFVPAVAGLLLASYAVKQLISMNNG</sequence>
<dbReference type="GO" id="GO:0008641">
    <property type="term" value="F:ubiquitin-like modifier activating enzyme activity"/>
    <property type="evidence" value="ECO:0007669"/>
    <property type="project" value="InterPro"/>
</dbReference>
<protein>
    <recommendedName>
        <fullName evidence="2">THIF-type NAD/FAD binding fold domain-containing protein</fullName>
    </recommendedName>
</protein>
<dbReference type="PANTHER" id="PTHR43267">
    <property type="entry name" value="TRNA THREONYLCARBAMOYLADENOSINE DEHYDRATASE"/>
    <property type="match status" value="1"/>
</dbReference>
<dbReference type="InterPro" id="IPR035985">
    <property type="entry name" value="Ubiquitin-activating_enz"/>
</dbReference>
<accession>Q0AYS0</accession>
<feature type="transmembrane region" description="Helical" evidence="1">
    <location>
        <begin position="208"/>
        <end position="227"/>
    </location>
</feature>
<dbReference type="GO" id="GO:0061504">
    <property type="term" value="P:cyclic threonylcarbamoyladenosine biosynthetic process"/>
    <property type="evidence" value="ECO:0007669"/>
    <property type="project" value="TreeGrafter"/>
</dbReference>
<name>Q0AYS0_SYNWW</name>
<dbReference type="Pfam" id="PF00899">
    <property type="entry name" value="ThiF"/>
    <property type="match status" value="1"/>
</dbReference>
<organism evidence="3 4">
    <name type="scientific">Syntrophomonas wolfei subsp. wolfei (strain DSM 2245B / Goettingen)</name>
    <dbReference type="NCBI Taxonomy" id="335541"/>
    <lineage>
        <taxon>Bacteria</taxon>
        <taxon>Bacillati</taxon>
        <taxon>Bacillota</taxon>
        <taxon>Clostridia</taxon>
        <taxon>Eubacteriales</taxon>
        <taxon>Syntrophomonadaceae</taxon>
        <taxon>Syntrophomonas</taxon>
    </lineage>
</organism>
<dbReference type="EMBL" id="CP000448">
    <property type="protein sequence ID" value="ABI68134.1"/>
    <property type="molecule type" value="Genomic_DNA"/>
</dbReference>
<feature type="domain" description="THIF-type NAD/FAD binding fold" evidence="2">
    <location>
        <begin position="13"/>
        <end position="232"/>
    </location>
</feature>
<proteinExistence type="predicted"/>
<gene>
    <name evidence="3" type="ordered locus">Swol_0813</name>
</gene>
<evidence type="ECO:0000313" key="3">
    <source>
        <dbReference type="EMBL" id="ABI68134.1"/>
    </source>
</evidence>
<dbReference type="SUPFAM" id="SSF69572">
    <property type="entry name" value="Activating enzymes of the ubiquitin-like proteins"/>
    <property type="match status" value="1"/>
</dbReference>
<dbReference type="CDD" id="cd00755">
    <property type="entry name" value="YgdL_like"/>
    <property type="match status" value="1"/>
</dbReference>
<dbReference type="Proteomes" id="UP000001968">
    <property type="component" value="Chromosome"/>
</dbReference>
<keyword evidence="1" id="KW-0812">Transmembrane</keyword>
<evidence type="ECO:0000259" key="2">
    <source>
        <dbReference type="Pfam" id="PF00899"/>
    </source>
</evidence>
<keyword evidence="4" id="KW-1185">Reference proteome</keyword>
<dbReference type="eggNOG" id="COG1179">
    <property type="taxonomic scope" value="Bacteria"/>
</dbReference>
<dbReference type="RefSeq" id="WP_011640239.1">
    <property type="nucleotide sequence ID" value="NC_008346.1"/>
</dbReference>
<dbReference type="Gene3D" id="3.40.50.720">
    <property type="entry name" value="NAD(P)-binding Rossmann-like Domain"/>
    <property type="match status" value="1"/>
</dbReference>
<dbReference type="KEGG" id="swo:Swol_0813"/>
<dbReference type="PANTHER" id="PTHR43267:SF1">
    <property type="entry name" value="TRNA THREONYLCARBAMOYLADENOSINE DEHYDRATASE"/>
    <property type="match status" value="1"/>
</dbReference>
<dbReference type="GO" id="GO:0061503">
    <property type="term" value="F:tRNA threonylcarbamoyladenosine dehydratase"/>
    <property type="evidence" value="ECO:0007669"/>
    <property type="project" value="TreeGrafter"/>
</dbReference>
<keyword evidence="1" id="KW-0472">Membrane</keyword>
<dbReference type="AlphaFoldDB" id="Q0AYS0"/>
<dbReference type="InterPro" id="IPR045886">
    <property type="entry name" value="ThiF/MoeB/HesA"/>
</dbReference>
<keyword evidence="1" id="KW-1133">Transmembrane helix</keyword>
<dbReference type="STRING" id="335541.Swol_0813"/>
<evidence type="ECO:0000256" key="1">
    <source>
        <dbReference type="SAM" id="Phobius"/>
    </source>
</evidence>
<evidence type="ECO:0000313" key="4">
    <source>
        <dbReference type="Proteomes" id="UP000001968"/>
    </source>
</evidence>